<dbReference type="Pfam" id="PF00155">
    <property type="entry name" value="Aminotran_1_2"/>
    <property type="match status" value="1"/>
</dbReference>
<dbReference type="InterPro" id="IPR004838">
    <property type="entry name" value="NHTrfase_class1_PyrdxlP-BS"/>
</dbReference>
<dbReference type="GO" id="GO:0030170">
    <property type="term" value="F:pyridoxal phosphate binding"/>
    <property type="evidence" value="ECO:0007669"/>
    <property type="project" value="InterPro"/>
</dbReference>
<dbReference type="InterPro" id="IPR050478">
    <property type="entry name" value="Ethylene_sulfur-biosynth"/>
</dbReference>
<dbReference type="PROSITE" id="PS00105">
    <property type="entry name" value="AA_TRANSFER_CLASS_1"/>
    <property type="match status" value="1"/>
</dbReference>
<dbReference type="InterPro" id="IPR004839">
    <property type="entry name" value="Aminotransferase_I/II_large"/>
</dbReference>
<dbReference type="InterPro" id="IPR015422">
    <property type="entry name" value="PyrdxlP-dep_Trfase_small"/>
</dbReference>
<keyword evidence="2" id="KW-0663">Pyridoxal phosphate</keyword>
<dbReference type="EMBL" id="HBIJ01023112">
    <property type="protein sequence ID" value="CAE0374396.1"/>
    <property type="molecule type" value="Transcribed_RNA"/>
</dbReference>
<feature type="domain" description="Aminotransferase class I/classII large" evidence="3">
    <location>
        <begin position="48"/>
        <end position="394"/>
    </location>
</feature>
<dbReference type="InterPro" id="IPR015421">
    <property type="entry name" value="PyrdxlP-dep_Trfase_major"/>
</dbReference>
<evidence type="ECO:0000313" key="4">
    <source>
        <dbReference type="EMBL" id="CAE0374396.1"/>
    </source>
</evidence>
<evidence type="ECO:0000256" key="1">
    <source>
        <dbReference type="ARBA" id="ARBA00007441"/>
    </source>
</evidence>
<dbReference type="Gene3D" id="3.40.640.10">
    <property type="entry name" value="Type I PLP-dependent aspartate aminotransferase-like (Major domain)"/>
    <property type="match status" value="1"/>
</dbReference>
<proteinExistence type="inferred from homology"/>
<evidence type="ECO:0000256" key="2">
    <source>
        <dbReference type="ARBA" id="ARBA00022898"/>
    </source>
</evidence>
<dbReference type="InterPro" id="IPR015424">
    <property type="entry name" value="PyrdxlP-dep_Trfase"/>
</dbReference>
<dbReference type="PANTHER" id="PTHR43795">
    <property type="entry name" value="BIFUNCTIONAL ASPARTATE AMINOTRANSFERASE AND GLUTAMATE/ASPARTATE-PREPHENATE AMINOTRANSFERASE-RELATED"/>
    <property type="match status" value="1"/>
</dbReference>
<dbReference type="GO" id="GO:0008483">
    <property type="term" value="F:transaminase activity"/>
    <property type="evidence" value="ECO:0007669"/>
    <property type="project" value="TreeGrafter"/>
</dbReference>
<dbReference type="PRINTS" id="PR00753">
    <property type="entry name" value="ACCSYNTHASE"/>
</dbReference>
<sequence length="404" mass="44253">MTGTATATRKALAKNSSIISLAVAENKLMRDILEPKLEAIAPKCLASGTAYASSWLGQEGLRKQLARLYNQKVLQKTEIQADNVAVLASATSAIDSLIFALCEAGDTVLTPAPYYASYLRDVEARAECHLEAVFPSDFTSNYIPTVEDFENVYLEQSHKCKMLLLSNPNNPSGIIMSPSQLRPLLDWAKSHDLAVIVDEVFALSIFSSGTQFFSALDLIDHDDNVHVVYSCSKDLALSGFRVGCIFSRSQALMNSLQVLAVFENAAVPVQLAVEALLEDEDWFSNTWIPELRSRLAASWANAQARLEHHDIRLLTQPSAGHFCLLDLAPTLYVSSDSGAIASSWDQAFAQRLLTDAGILLTPGAPNMGTQRPGLFRLCHAGHDAQTIRTAIDRLASVLFNYKYR</sequence>
<dbReference type="AlphaFoldDB" id="A0A7S3NPW7"/>
<dbReference type="Gene3D" id="3.90.1150.10">
    <property type="entry name" value="Aspartate Aminotransferase, domain 1"/>
    <property type="match status" value="1"/>
</dbReference>
<dbReference type="CDD" id="cd00609">
    <property type="entry name" value="AAT_like"/>
    <property type="match status" value="1"/>
</dbReference>
<accession>A0A7S3NPW7</accession>
<organism evidence="4">
    <name type="scientific">Aureoumbra lagunensis</name>
    <dbReference type="NCBI Taxonomy" id="44058"/>
    <lineage>
        <taxon>Eukaryota</taxon>
        <taxon>Sar</taxon>
        <taxon>Stramenopiles</taxon>
        <taxon>Ochrophyta</taxon>
        <taxon>Pelagophyceae</taxon>
        <taxon>Pelagomonadales</taxon>
        <taxon>Aureoumbra</taxon>
    </lineage>
</organism>
<dbReference type="PANTHER" id="PTHR43795:SF39">
    <property type="entry name" value="AMINOTRANSFERASE CLASS I_CLASSII DOMAIN-CONTAINING PROTEIN"/>
    <property type="match status" value="1"/>
</dbReference>
<comment type="similarity">
    <text evidence="1">Belongs to the class-I pyridoxal-phosphate-dependent aminotransferase family.</text>
</comment>
<protein>
    <recommendedName>
        <fullName evidence="3">Aminotransferase class I/classII large domain-containing protein</fullName>
    </recommendedName>
</protein>
<dbReference type="SUPFAM" id="SSF53383">
    <property type="entry name" value="PLP-dependent transferases"/>
    <property type="match status" value="1"/>
</dbReference>
<evidence type="ECO:0000259" key="3">
    <source>
        <dbReference type="Pfam" id="PF00155"/>
    </source>
</evidence>
<reference evidence="4" key="1">
    <citation type="submission" date="2021-01" db="EMBL/GenBank/DDBJ databases">
        <authorList>
            <person name="Corre E."/>
            <person name="Pelletier E."/>
            <person name="Niang G."/>
            <person name="Scheremetjew M."/>
            <person name="Finn R."/>
            <person name="Kale V."/>
            <person name="Holt S."/>
            <person name="Cochrane G."/>
            <person name="Meng A."/>
            <person name="Brown T."/>
            <person name="Cohen L."/>
        </authorList>
    </citation>
    <scope>NUCLEOTIDE SEQUENCE</scope>
    <source>
        <strain evidence="4">CCMP1510</strain>
    </source>
</reference>
<name>A0A7S3NPW7_9STRA</name>
<dbReference type="GO" id="GO:0006520">
    <property type="term" value="P:amino acid metabolic process"/>
    <property type="evidence" value="ECO:0007669"/>
    <property type="project" value="TreeGrafter"/>
</dbReference>
<gene>
    <name evidence="4" type="ORF">ALAG00032_LOCUS15199</name>
</gene>